<dbReference type="RefSeq" id="YP_010675631.1">
    <property type="nucleotide sequence ID" value="NC_071005.1"/>
</dbReference>
<feature type="region of interest" description="Disordered" evidence="1">
    <location>
        <begin position="1"/>
        <end position="26"/>
    </location>
</feature>
<dbReference type="EMBL" id="MN586022">
    <property type="protein sequence ID" value="QGJ92999.1"/>
    <property type="molecule type" value="Genomic_DNA"/>
</dbReference>
<organism evidence="2 3">
    <name type="scientific">Gordonia phage Chidiebere</name>
    <dbReference type="NCBI Taxonomy" id="2656530"/>
    <lineage>
        <taxon>Viruses</taxon>
        <taxon>Duplodnaviria</taxon>
        <taxon>Heunggongvirae</taxon>
        <taxon>Uroviricota</taxon>
        <taxon>Caudoviricetes</taxon>
        <taxon>Chidieberevirus</taxon>
        <taxon>Chidieberevirus chidiebere</taxon>
    </lineage>
</organism>
<sequence>MDRKRKVQASKGVPARKKRPVAKKGHRLRTVHIGEGVPSIPVMNNELLDMVNVLLGRKDSPINHGTLSLMEVADAYYARAAELTMLLQKAEREGTITRGSAHYKFRTGELRTFMDMAKRAADLGSRRLTDEQLSFERSRLGRESR</sequence>
<reference evidence="2 3" key="1">
    <citation type="submission" date="2019-10" db="EMBL/GenBank/DDBJ databases">
        <authorList>
            <person name="Zack K.M."/>
            <person name="Garlena R.A."/>
            <person name="Russell D.A."/>
            <person name="Pope W.H."/>
            <person name="Jacobs-Sera D."/>
            <person name="Hatfull G.F."/>
        </authorList>
    </citation>
    <scope>NUCLEOTIDE SEQUENCE [LARGE SCALE GENOMIC DNA]</scope>
</reference>
<dbReference type="KEGG" id="vg:77951953"/>
<accession>A0A649VLS8</accession>
<evidence type="ECO:0000313" key="3">
    <source>
        <dbReference type="Proteomes" id="UP000423645"/>
    </source>
</evidence>
<proteinExistence type="predicted"/>
<keyword evidence="3" id="KW-1185">Reference proteome</keyword>
<evidence type="ECO:0000256" key="1">
    <source>
        <dbReference type="SAM" id="MobiDB-lite"/>
    </source>
</evidence>
<dbReference type="GeneID" id="77951953"/>
<gene>
    <name evidence="2" type="primary">113</name>
    <name evidence="2" type="ORF">PBI_CHIDIEBERE_113</name>
</gene>
<name>A0A649VLS8_9CAUD</name>
<protein>
    <submittedName>
        <fullName evidence="2">Uncharacterized protein</fullName>
    </submittedName>
</protein>
<dbReference type="Proteomes" id="UP000423645">
    <property type="component" value="Segment"/>
</dbReference>
<evidence type="ECO:0000313" key="2">
    <source>
        <dbReference type="EMBL" id="QGJ92999.1"/>
    </source>
</evidence>